<dbReference type="Proteomes" id="UP000193335">
    <property type="component" value="Unassembled WGS sequence"/>
</dbReference>
<dbReference type="EMBL" id="NAFL01000150">
    <property type="protein sequence ID" value="OSJ37020.1"/>
    <property type="molecule type" value="Genomic_DNA"/>
</dbReference>
<accession>A0A1Y2JY00</accession>
<name>A0A1Y2JY00_BRAJP</name>
<evidence type="ECO:0000313" key="2">
    <source>
        <dbReference type="Proteomes" id="UP000193335"/>
    </source>
</evidence>
<comment type="caution">
    <text evidence="1">The sequence shown here is derived from an EMBL/GenBank/DDBJ whole genome shotgun (WGS) entry which is preliminary data.</text>
</comment>
<protein>
    <submittedName>
        <fullName evidence="1">Uncharacterized protein</fullName>
    </submittedName>
</protein>
<organism evidence="1 2">
    <name type="scientific">Bradyrhizobium japonicum</name>
    <dbReference type="NCBI Taxonomy" id="375"/>
    <lineage>
        <taxon>Bacteria</taxon>
        <taxon>Pseudomonadati</taxon>
        <taxon>Pseudomonadota</taxon>
        <taxon>Alphaproteobacteria</taxon>
        <taxon>Hyphomicrobiales</taxon>
        <taxon>Nitrobacteraceae</taxon>
        <taxon>Bradyrhizobium</taxon>
    </lineage>
</organism>
<proteinExistence type="predicted"/>
<gene>
    <name evidence="1" type="ORF">BSZ19_01305</name>
</gene>
<sequence>MSYDPSTIATLRRALDEVLLDARFHQRKSASALEIAEHLLARAADGERDLERLKCSAFKKLIGDAARLPSWTA</sequence>
<dbReference type="AlphaFoldDB" id="A0A1Y2JY00"/>
<reference evidence="1 2" key="1">
    <citation type="submission" date="2017-03" db="EMBL/GenBank/DDBJ databases">
        <title>Whole genome sequences of fourteen strains of Bradyrhizobium canariense and one strain of Bradyrhizobium japonicum isolated from Lupinus (Papilionoideae: Genisteae) species in Algeria.</title>
        <authorList>
            <person name="Crovadore J."/>
            <person name="Chekireb D."/>
            <person name="Brachmann A."/>
            <person name="Chablais R."/>
            <person name="Cochard B."/>
            <person name="Lefort F."/>
        </authorList>
    </citation>
    <scope>NUCLEOTIDE SEQUENCE [LARGE SCALE GENOMIC DNA]</scope>
    <source>
        <strain evidence="1 2">UBMA197</strain>
    </source>
</reference>
<evidence type="ECO:0000313" key="1">
    <source>
        <dbReference type="EMBL" id="OSJ37020.1"/>
    </source>
</evidence>
<dbReference type="RefSeq" id="WP_038946060.1">
    <property type="nucleotide sequence ID" value="NZ_NAFL01000150.1"/>
</dbReference>